<name>A0ABM6RSE1_9FIRM</name>
<organism evidence="2 3">
    <name type="scientific">Sulfobacillus thermotolerans</name>
    <dbReference type="NCBI Taxonomy" id="338644"/>
    <lineage>
        <taxon>Bacteria</taxon>
        <taxon>Bacillati</taxon>
        <taxon>Bacillota</taxon>
        <taxon>Clostridia</taxon>
        <taxon>Eubacteriales</taxon>
        <taxon>Clostridiales Family XVII. Incertae Sedis</taxon>
        <taxon>Sulfobacillus</taxon>
    </lineage>
</organism>
<evidence type="ECO:0000313" key="2">
    <source>
        <dbReference type="EMBL" id="AUW94329.1"/>
    </source>
</evidence>
<keyword evidence="1" id="KW-0472">Membrane</keyword>
<feature type="transmembrane region" description="Helical" evidence="1">
    <location>
        <begin position="12"/>
        <end position="32"/>
    </location>
</feature>
<evidence type="ECO:0000256" key="1">
    <source>
        <dbReference type="SAM" id="Phobius"/>
    </source>
</evidence>
<dbReference type="Proteomes" id="UP000325292">
    <property type="component" value="Chromosome"/>
</dbReference>
<keyword evidence="1" id="KW-1133">Transmembrane helix</keyword>
<reference evidence="2 3" key="1">
    <citation type="journal article" date="2019" name="Sci. Rep.">
        <title>Sulfobacillus thermotolerans: new insights into resistance and metabolic capacities of acidophilic chemolithotrophs.</title>
        <authorList>
            <person name="Panyushkina A.E."/>
            <person name="Babenko V.V."/>
            <person name="Nikitina A.S."/>
            <person name="Selezneva O.V."/>
            <person name="Tsaplina I.A."/>
            <person name="Letarova M.A."/>
            <person name="Kostryukova E.S."/>
            <person name="Letarov A.V."/>
        </authorList>
    </citation>
    <scope>NUCLEOTIDE SEQUENCE [LARGE SCALE GENOMIC DNA]</scope>
    <source>
        <strain evidence="2 3">Kr1</strain>
    </source>
</reference>
<proteinExistence type="predicted"/>
<accession>A0ABM6RSE1</accession>
<gene>
    <name evidence="2" type="ORF">BXT84_10585</name>
</gene>
<dbReference type="EMBL" id="CP019454">
    <property type="protein sequence ID" value="AUW94329.1"/>
    <property type="molecule type" value="Genomic_DNA"/>
</dbReference>
<keyword evidence="1" id="KW-0812">Transmembrane</keyword>
<evidence type="ECO:0000313" key="3">
    <source>
        <dbReference type="Proteomes" id="UP000325292"/>
    </source>
</evidence>
<keyword evidence="3" id="KW-1185">Reference proteome</keyword>
<sequence length="65" mass="7154">MTAAAGLSKTLHITAGSTALLGAMFFLGYFFFQIPGAHYAETKSAKKEQNAFAHPVNYWNACHFR</sequence>
<protein>
    <submittedName>
        <fullName evidence="2">Uncharacterized protein</fullName>
    </submittedName>
</protein>